<dbReference type="VEuPathDB" id="TrichDB:TRFO_26285"/>
<sequence length="181" mass="21269">MSPPTSRWNSIIILSNNKKDFEKVYQLDQFGRNIEKFGKSKRRVFDTPSYVKDYATKWINLVDQINQTTNEKTYFHCLKMKRKSRKSSTMKCLKAEKSPVNSPDCENVELEICQKPICDYNDNNISNSSIENNNNAHESSDAATDLVEHDFDEFYTKPSHLEEEANLELDYEFYMSFLNLY</sequence>
<reference evidence="1" key="1">
    <citation type="submission" date="2016-10" db="EMBL/GenBank/DDBJ databases">
        <authorList>
            <person name="Benchimol M."/>
            <person name="Almeida L.G."/>
            <person name="Vasconcelos A.T."/>
            <person name="Perreira-Neves A."/>
            <person name="Rosa I.A."/>
            <person name="Tasca T."/>
            <person name="Bogo M.R."/>
            <person name="de Souza W."/>
        </authorList>
    </citation>
    <scope>NUCLEOTIDE SEQUENCE [LARGE SCALE GENOMIC DNA]</scope>
    <source>
        <strain evidence="1">K</strain>
    </source>
</reference>
<evidence type="ECO:0000313" key="2">
    <source>
        <dbReference type="Proteomes" id="UP000179807"/>
    </source>
</evidence>
<dbReference type="EMBL" id="MLAK01000744">
    <property type="protein sequence ID" value="OHT05856.1"/>
    <property type="molecule type" value="Genomic_DNA"/>
</dbReference>
<name>A0A1J4K4S3_9EUKA</name>
<dbReference type="RefSeq" id="XP_068358992.1">
    <property type="nucleotide sequence ID" value="XM_068504858.1"/>
</dbReference>
<evidence type="ECO:0000313" key="1">
    <source>
        <dbReference type="EMBL" id="OHT05856.1"/>
    </source>
</evidence>
<comment type="caution">
    <text evidence="1">The sequence shown here is derived from an EMBL/GenBank/DDBJ whole genome shotgun (WGS) entry which is preliminary data.</text>
</comment>
<proteinExistence type="predicted"/>
<protein>
    <submittedName>
        <fullName evidence="1">Uncharacterized protein</fullName>
    </submittedName>
</protein>
<dbReference type="Proteomes" id="UP000179807">
    <property type="component" value="Unassembled WGS sequence"/>
</dbReference>
<gene>
    <name evidence="1" type="ORF">TRFO_26285</name>
</gene>
<dbReference type="GeneID" id="94839562"/>
<dbReference type="AlphaFoldDB" id="A0A1J4K4S3"/>
<accession>A0A1J4K4S3</accession>
<keyword evidence="2" id="KW-1185">Reference proteome</keyword>
<organism evidence="1 2">
    <name type="scientific">Tritrichomonas foetus</name>
    <dbReference type="NCBI Taxonomy" id="1144522"/>
    <lineage>
        <taxon>Eukaryota</taxon>
        <taxon>Metamonada</taxon>
        <taxon>Parabasalia</taxon>
        <taxon>Tritrichomonadida</taxon>
        <taxon>Tritrichomonadidae</taxon>
        <taxon>Tritrichomonas</taxon>
    </lineage>
</organism>